<gene>
    <name evidence="3" type="ORF">SRB5_51220</name>
</gene>
<dbReference type="EMBL" id="WEGJ01000027">
    <property type="protein sequence ID" value="MQY14946.1"/>
    <property type="molecule type" value="Genomic_DNA"/>
</dbReference>
<evidence type="ECO:0000313" key="3">
    <source>
        <dbReference type="EMBL" id="MQY14946.1"/>
    </source>
</evidence>
<dbReference type="Pfam" id="PF13400">
    <property type="entry name" value="Tad"/>
    <property type="match status" value="1"/>
</dbReference>
<keyword evidence="1" id="KW-1133">Transmembrane helix</keyword>
<name>A0A7K0CN83_9ACTN</name>
<accession>A0A7K0CN83</accession>
<dbReference type="AlphaFoldDB" id="A0A7K0CN83"/>
<organism evidence="3 4">
    <name type="scientific">Streptomyces smaragdinus</name>
    <dbReference type="NCBI Taxonomy" id="2585196"/>
    <lineage>
        <taxon>Bacteria</taxon>
        <taxon>Bacillati</taxon>
        <taxon>Actinomycetota</taxon>
        <taxon>Actinomycetes</taxon>
        <taxon>Kitasatosporales</taxon>
        <taxon>Streptomycetaceae</taxon>
        <taxon>Streptomyces</taxon>
    </lineage>
</organism>
<evidence type="ECO:0000259" key="2">
    <source>
        <dbReference type="Pfam" id="PF13400"/>
    </source>
</evidence>
<dbReference type="NCBIfam" id="TIGR03816">
    <property type="entry name" value="tadE_like_DECH"/>
    <property type="match status" value="1"/>
</dbReference>
<reference evidence="3 4" key="1">
    <citation type="submission" date="2019-10" db="EMBL/GenBank/DDBJ databases">
        <title>Streptomyces smaragdinus sp. nov. and Streptomyces fabii sp. nov., isolated from the gut of fungus growing-termite Macrotermes natalensis.</title>
        <authorList>
            <person name="Schwitalla J."/>
            <person name="Benndorf R."/>
            <person name="Martin K."/>
            <person name="De Beer W."/>
            <person name="Kaster A.-K."/>
            <person name="Vollmers J."/>
            <person name="Poulsen M."/>
            <person name="Beemelmanns C."/>
        </authorList>
    </citation>
    <scope>NUCLEOTIDE SEQUENCE [LARGE SCALE GENOMIC DNA]</scope>
    <source>
        <strain evidence="3 4">RB5</strain>
    </source>
</reference>
<sequence>MRRRRCERRRCEGRRAQDDRGSATVWVVFACAALCAVFLALLAVAQAVQARHRAGAAADLAALAASDEALLGRAEACATARRVAHRSASRGLGSVSGRYAVLCG</sequence>
<dbReference type="Proteomes" id="UP000466345">
    <property type="component" value="Unassembled WGS sequence"/>
</dbReference>
<keyword evidence="1" id="KW-0472">Membrane</keyword>
<comment type="caution">
    <text evidence="3">The sequence shown here is derived from an EMBL/GenBank/DDBJ whole genome shotgun (WGS) entry which is preliminary data.</text>
</comment>
<keyword evidence="4" id="KW-1185">Reference proteome</keyword>
<proteinExistence type="predicted"/>
<protein>
    <recommendedName>
        <fullName evidence="2">Putative Flp pilus-assembly TadG-like N-terminal domain-containing protein</fullName>
    </recommendedName>
</protein>
<feature type="domain" description="Putative Flp pilus-assembly TadG-like N-terminal" evidence="2">
    <location>
        <begin position="21"/>
        <end position="65"/>
    </location>
</feature>
<evidence type="ECO:0000256" key="1">
    <source>
        <dbReference type="SAM" id="Phobius"/>
    </source>
</evidence>
<dbReference type="PROSITE" id="PS51257">
    <property type="entry name" value="PROKAR_LIPOPROTEIN"/>
    <property type="match status" value="1"/>
</dbReference>
<evidence type="ECO:0000313" key="4">
    <source>
        <dbReference type="Proteomes" id="UP000466345"/>
    </source>
</evidence>
<dbReference type="InterPro" id="IPR028087">
    <property type="entry name" value="Tad_N"/>
</dbReference>
<keyword evidence="1" id="KW-0812">Transmembrane</keyword>
<feature type="transmembrane region" description="Helical" evidence="1">
    <location>
        <begin position="21"/>
        <end position="44"/>
    </location>
</feature>
<dbReference type="InterPro" id="IPR021202">
    <property type="entry name" value="Rv3654c-like"/>
</dbReference>